<feature type="transmembrane region" description="Helical" evidence="2">
    <location>
        <begin position="198"/>
        <end position="217"/>
    </location>
</feature>
<comment type="caution">
    <text evidence="3">The sequence shown here is derived from an EMBL/GenBank/DDBJ whole genome shotgun (WGS) entry which is preliminary data.</text>
</comment>
<dbReference type="AlphaFoldDB" id="A0A9J5WZR1"/>
<name>A0A9J5WZR1_SOLCO</name>
<dbReference type="OrthoDB" id="1876817at2759"/>
<accession>A0A9J5WZR1</accession>
<keyword evidence="4" id="KW-1185">Reference proteome</keyword>
<keyword evidence="2" id="KW-1133">Transmembrane helix</keyword>
<keyword evidence="2" id="KW-0812">Transmembrane</keyword>
<evidence type="ECO:0000256" key="1">
    <source>
        <dbReference type="SAM" id="MobiDB-lite"/>
    </source>
</evidence>
<evidence type="ECO:0000313" key="3">
    <source>
        <dbReference type="EMBL" id="KAG5580540.1"/>
    </source>
</evidence>
<evidence type="ECO:0000313" key="4">
    <source>
        <dbReference type="Proteomes" id="UP000824120"/>
    </source>
</evidence>
<dbReference type="EMBL" id="JACXVP010000010">
    <property type="protein sequence ID" value="KAG5580540.1"/>
    <property type="molecule type" value="Genomic_DNA"/>
</dbReference>
<evidence type="ECO:0000256" key="2">
    <source>
        <dbReference type="SAM" id="Phobius"/>
    </source>
</evidence>
<gene>
    <name evidence="3" type="ORF">H5410_051167</name>
</gene>
<reference evidence="3 4" key="1">
    <citation type="submission" date="2020-09" db="EMBL/GenBank/DDBJ databases">
        <title>De no assembly of potato wild relative species, Solanum commersonii.</title>
        <authorList>
            <person name="Cho K."/>
        </authorList>
    </citation>
    <scope>NUCLEOTIDE SEQUENCE [LARGE SCALE GENOMIC DNA]</scope>
    <source>
        <strain evidence="3">LZ3.2</strain>
        <tissue evidence="3">Leaf</tissue>
    </source>
</reference>
<dbReference type="Proteomes" id="UP000824120">
    <property type="component" value="Chromosome 10"/>
</dbReference>
<sequence length="712" mass="79418">MNQKTCVKDIFFSALSSPKAKGETASLSFGSSFGFPRIVIAGAKPAFFAPRIREKETLGLVGASELNESKPKTNHGSLPAKPIGEGLKDGARKVDHTPVFYRGSKRGRAVTIERLSLSIPSHTGKKLTSKHLIREWGNAHEAPVEREGLSGRMPIGVRFFKKAWANLETWDPSLVMNEGNLFDLSPPTAYVVQRKAEWKGVVSWLLLCHALCFALFFRRKRPNESERQGQAIEKKVIVGLALAKVTLDYGYLLADDLTGVVNQFYSPPSGEGWFSLPPTLTPPPDNSFLELIPDAQIEGDSPAPGSKGEKLKKLHAIVEGHLRRYYASEDGLKKSRNVVSDSYAIRKKSSTEENPVTSKWRGKISRDSYLIPFQWLNHSQWRKLKNPWFLDRTLFHPSCFGTGKKKWFFAQLVHSAGPTCISYLAEEASDMLDFLPSWDSMDQDLFLLYGQYRSTLVDHMDVEKATNLDEIETSLLHFYLPSSYLCFGSGAYKWNICYAIRTVRLPELASLSLQCRGRSIPKKGSSYLKGIAKRASSLFRISVILSASVASSISSLHVFHSKLPPLTRTCLRLDRLNTSYIRRIIPFSSCDPIVYASAEYSNLALAASSVSSHYSNNPEADLSFVFVVAHPYLVSFPKLTSPTTFLYVIRRKQVAVELSRKPAPTKKHMKMARQANARTVAFKPERGPGLGIGLGATIEFVQSKGKGDDYQF</sequence>
<organism evidence="3 4">
    <name type="scientific">Solanum commersonii</name>
    <name type="common">Commerson's wild potato</name>
    <name type="synonym">Commerson's nightshade</name>
    <dbReference type="NCBI Taxonomy" id="4109"/>
    <lineage>
        <taxon>Eukaryota</taxon>
        <taxon>Viridiplantae</taxon>
        <taxon>Streptophyta</taxon>
        <taxon>Embryophyta</taxon>
        <taxon>Tracheophyta</taxon>
        <taxon>Spermatophyta</taxon>
        <taxon>Magnoliopsida</taxon>
        <taxon>eudicotyledons</taxon>
        <taxon>Gunneridae</taxon>
        <taxon>Pentapetalae</taxon>
        <taxon>asterids</taxon>
        <taxon>lamiids</taxon>
        <taxon>Solanales</taxon>
        <taxon>Solanaceae</taxon>
        <taxon>Solanoideae</taxon>
        <taxon>Solaneae</taxon>
        <taxon>Solanum</taxon>
    </lineage>
</organism>
<protein>
    <submittedName>
        <fullName evidence="3">Uncharacterized protein</fullName>
    </submittedName>
</protein>
<feature type="region of interest" description="Disordered" evidence="1">
    <location>
        <begin position="67"/>
        <end position="89"/>
    </location>
</feature>
<keyword evidence="2" id="KW-0472">Membrane</keyword>
<proteinExistence type="predicted"/>